<evidence type="ECO:0000256" key="2">
    <source>
        <dbReference type="SAM" id="MobiDB-lite"/>
    </source>
</evidence>
<keyword evidence="1" id="KW-0689">Ribosomal protein</keyword>
<feature type="compositionally biased region" description="Gly residues" evidence="2">
    <location>
        <begin position="363"/>
        <end position="375"/>
    </location>
</feature>
<dbReference type="GO" id="GO:0003735">
    <property type="term" value="F:structural constituent of ribosome"/>
    <property type="evidence" value="ECO:0007669"/>
    <property type="project" value="UniProtKB-UniRule"/>
</dbReference>
<feature type="domain" description="Small ribosomal subunit protein mS35 mitochondrial conserved" evidence="3">
    <location>
        <begin position="186"/>
        <end position="306"/>
    </location>
</feature>
<dbReference type="InterPro" id="IPR017081">
    <property type="entry name" value="Ribosomal_mS35"/>
</dbReference>
<dbReference type="InterPro" id="IPR039848">
    <property type="entry name" value="Ribosomal_mS35_mt"/>
</dbReference>
<proteinExistence type="inferred from homology"/>
<keyword evidence="1" id="KW-0496">Mitochondrion</keyword>
<comment type="caution">
    <text evidence="4">The sequence shown here is derived from an EMBL/GenBank/DDBJ whole genome shotgun (WGS) entry which is preliminary data.</text>
</comment>
<evidence type="ECO:0000313" key="4">
    <source>
        <dbReference type="EMBL" id="KAA8635167.1"/>
    </source>
</evidence>
<dbReference type="PANTHER" id="PTHR13490:SF0">
    <property type="entry name" value="SMALL RIBOSOMAL SUBUNIT PROTEIN MS35"/>
    <property type="match status" value="1"/>
</dbReference>
<comment type="similarity">
    <text evidence="1">Belongs to the mitochondrion-specific ribosomal protein mS35 family.</text>
</comment>
<dbReference type="Proteomes" id="UP000433876">
    <property type="component" value="Unassembled WGS sequence"/>
</dbReference>
<comment type="function">
    <text evidence="1">Component of the mitochondrial ribosome (mitoribosome), a dedicated translation machinery responsible for the synthesis of mitochondrial genome-encoded proteins, including at least some of the essential transmembrane subunits of the mitochondrial respiratory chain. The mitoribosomes are attached to the mitochondrial inner membrane and translation products are cotranslationally integrated into the membrane.</text>
</comment>
<evidence type="ECO:0000259" key="3">
    <source>
        <dbReference type="Pfam" id="PF10213"/>
    </source>
</evidence>
<feature type="region of interest" description="Disordered" evidence="2">
    <location>
        <begin position="362"/>
        <end position="382"/>
    </location>
</feature>
<dbReference type="VEuPathDB" id="FungiDB:SMAC_06347"/>
<dbReference type="PIRSF" id="PIRSF036995">
    <property type="entry name" value="RSM24"/>
    <property type="match status" value="1"/>
</dbReference>
<dbReference type="OMA" id="CEKFEHQ"/>
<dbReference type="EMBL" id="NMPR01000014">
    <property type="protein sequence ID" value="KAA8635167.1"/>
    <property type="molecule type" value="Genomic_DNA"/>
</dbReference>
<keyword evidence="1" id="KW-0687">Ribonucleoprotein</keyword>
<gene>
    <name evidence="4" type="ORF">SMACR_06347</name>
</gene>
<reference evidence="4 5" key="1">
    <citation type="submission" date="2017-07" db="EMBL/GenBank/DDBJ databases">
        <title>Genome sequence of the Sordaria macrospora wild type strain R19027.</title>
        <authorList>
            <person name="Nowrousian M."/>
            <person name="Teichert I."/>
            <person name="Kueck U."/>
        </authorList>
    </citation>
    <scope>NUCLEOTIDE SEQUENCE [LARGE SCALE GENOMIC DNA]</scope>
    <source>
        <strain evidence="4 5">R19027</strain>
        <tissue evidence="4">Mycelium</tissue>
    </source>
</reference>
<evidence type="ECO:0000313" key="5">
    <source>
        <dbReference type="Proteomes" id="UP000433876"/>
    </source>
</evidence>
<dbReference type="AlphaFoldDB" id="A0A8S8ZWE0"/>
<sequence length="382" mass="43888">MASSANALRLGLRTCSRQTQTSSLRIAAIQRRALSATATRCEGVPVLKKEDPPKLEYTRPYSPGEFLNERLNSDDLEDSEREVYQRALTSWEQTPDDLKRSWGTMVRDIEQATAPLRRVVMPKRQTFWYEEEKDMDLITNEDGEDDFHENDIMSLGHGKLEEHREFREYARIAVWEMPLLSKYAKPFVPPTSEEVLRFRYTTYMGEFHPADRKVVVEFCPKDLRDLTEVQQRKLMKLAGPRYNPEKDIIKMSCEKFEHQAQNKRYLGDLIEKMIVAAKDPTDTFEDIPLDTRHHTFSKKITFPKEWLLTQERKKELEAARQQALLKDAEKVVKGALVDGADILKQYLESGAAEAMHAVPVTAGRGGKALPGGKGGKMQRGKR</sequence>
<protein>
    <recommendedName>
        <fullName evidence="1">Small ribosomal subunit protein mS35</fullName>
    </recommendedName>
    <alternativeName>
        <fullName evidence="1">37S ribosomal protein S24, mitochondrial</fullName>
    </alternativeName>
</protein>
<comment type="subcellular location">
    <subcellularLocation>
        <location evidence="1">Mitochondrion</location>
    </subcellularLocation>
</comment>
<dbReference type="Pfam" id="PF10213">
    <property type="entry name" value="MRP-S28"/>
    <property type="match status" value="1"/>
</dbReference>
<dbReference type="GO" id="GO:0005763">
    <property type="term" value="C:mitochondrial small ribosomal subunit"/>
    <property type="evidence" value="ECO:0007669"/>
    <property type="project" value="UniProtKB-UniRule"/>
</dbReference>
<feature type="region of interest" description="Disordered" evidence="2">
    <location>
        <begin position="54"/>
        <end position="74"/>
    </location>
</feature>
<name>A0A8S8ZWE0_SORMA</name>
<dbReference type="PANTHER" id="PTHR13490">
    <property type="entry name" value="MITOCHONDRIAL 28S RIBOSOMAL PROTEIN S28"/>
    <property type="match status" value="1"/>
</dbReference>
<evidence type="ECO:0000256" key="1">
    <source>
        <dbReference type="PIRNR" id="PIRNR036995"/>
    </source>
</evidence>
<dbReference type="InterPro" id="IPR019349">
    <property type="entry name" value="Ribosomal_mS35_mit"/>
</dbReference>
<organism evidence="4 5">
    <name type="scientific">Sordaria macrospora</name>
    <dbReference type="NCBI Taxonomy" id="5147"/>
    <lineage>
        <taxon>Eukaryota</taxon>
        <taxon>Fungi</taxon>
        <taxon>Dikarya</taxon>
        <taxon>Ascomycota</taxon>
        <taxon>Pezizomycotina</taxon>
        <taxon>Sordariomycetes</taxon>
        <taxon>Sordariomycetidae</taxon>
        <taxon>Sordariales</taxon>
        <taxon>Sordariaceae</taxon>
        <taxon>Sordaria</taxon>
    </lineage>
</organism>
<accession>A0A8S8ZWE0</accession>
<dbReference type="GO" id="GO:0032543">
    <property type="term" value="P:mitochondrial translation"/>
    <property type="evidence" value="ECO:0007669"/>
    <property type="project" value="UniProtKB-UniRule"/>
</dbReference>